<evidence type="ECO:0000259" key="1">
    <source>
        <dbReference type="Pfam" id="PF17866"/>
    </source>
</evidence>
<dbReference type="Pfam" id="PF17866">
    <property type="entry name" value="AAA_lid_6"/>
    <property type="match status" value="1"/>
</dbReference>
<evidence type="ECO:0000313" key="2">
    <source>
        <dbReference type="EMBL" id="CAE0569348.1"/>
    </source>
</evidence>
<accession>A0A7S3WP36</accession>
<proteinExistence type="predicted"/>
<reference evidence="2" key="1">
    <citation type="submission" date="2021-01" db="EMBL/GenBank/DDBJ databases">
        <authorList>
            <person name="Corre E."/>
            <person name="Pelletier E."/>
            <person name="Niang G."/>
            <person name="Scheremetjew M."/>
            <person name="Finn R."/>
            <person name="Kale V."/>
            <person name="Holt S."/>
            <person name="Cochrane G."/>
            <person name="Meng A."/>
            <person name="Brown T."/>
            <person name="Cohen L."/>
        </authorList>
    </citation>
    <scope>NUCLEOTIDE SEQUENCE</scope>
    <source>
        <strain evidence="2">379</strain>
    </source>
</reference>
<sequence length="114" mass="12789">MASRIGNHIEFPDYEDDELVEIGKVMCRELEYKLGPGAEPALKDYLSKRKRMPFFANARTVRNAIDLARMGSAIRVFEEKMSPSSNGMVSEDELMTIMPDDFPAPEDGLTGIES</sequence>
<dbReference type="InterPro" id="IPR041627">
    <property type="entry name" value="AAA_lid_6"/>
</dbReference>
<feature type="domain" description="CbbX AAA lid" evidence="1">
    <location>
        <begin position="36"/>
        <end position="102"/>
    </location>
</feature>
<gene>
    <name evidence="2" type="ORF">EHUX00137_LOCUS29548</name>
</gene>
<dbReference type="AlphaFoldDB" id="A0A7S3WP36"/>
<dbReference type="SUPFAM" id="SSF52540">
    <property type="entry name" value="P-loop containing nucleoside triphosphate hydrolases"/>
    <property type="match status" value="1"/>
</dbReference>
<name>A0A7S3WP36_EMIHU</name>
<dbReference type="InterPro" id="IPR027417">
    <property type="entry name" value="P-loop_NTPase"/>
</dbReference>
<dbReference type="EMBL" id="HBIR01037841">
    <property type="protein sequence ID" value="CAE0569348.1"/>
    <property type="molecule type" value="Transcribed_RNA"/>
</dbReference>
<protein>
    <recommendedName>
        <fullName evidence="1">CbbX AAA lid domain-containing protein</fullName>
    </recommendedName>
</protein>
<dbReference type="Gene3D" id="1.10.8.60">
    <property type="match status" value="1"/>
</dbReference>
<organism evidence="2">
    <name type="scientific">Emiliania huxleyi</name>
    <name type="common">Coccolithophore</name>
    <name type="synonym">Pontosphaera huxleyi</name>
    <dbReference type="NCBI Taxonomy" id="2903"/>
    <lineage>
        <taxon>Eukaryota</taxon>
        <taxon>Haptista</taxon>
        <taxon>Haptophyta</taxon>
        <taxon>Prymnesiophyceae</taxon>
        <taxon>Isochrysidales</taxon>
        <taxon>Noelaerhabdaceae</taxon>
        <taxon>Emiliania</taxon>
    </lineage>
</organism>